<dbReference type="PROSITE" id="PS51382">
    <property type="entry name" value="SPX"/>
    <property type="match status" value="1"/>
</dbReference>
<dbReference type="EMBL" id="KI913125">
    <property type="protein sequence ID" value="ETV80987.1"/>
    <property type="molecule type" value="Genomic_DNA"/>
</dbReference>
<evidence type="ECO:0000313" key="9">
    <source>
        <dbReference type="EMBL" id="ETV80987.1"/>
    </source>
</evidence>
<evidence type="ECO:0000256" key="4">
    <source>
        <dbReference type="ARBA" id="ARBA00022989"/>
    </source>
</evidence>
<keyword evidence="3 6" id="KW-0812">Transmembrane</keyword>
<feature type="transmembrane region" description="Helical" evidence="6">
    <location>
        <begin position="531"/>
        <end position="551"/>
    </location>
</feature>
<comment type="subcellular location">
    <subcellularLocation>
        <location evidence="1">Membrane</location>
        <topology evidence="1">Multi-pass membrane protein</topology>
    </subcellularLocation>
</comment>
<name>W4GMT0_APHAT</name>
<evidence type="ECO:0000256" key="1">
    <source>
        <dbReference type="ARBA" id="ARBA00004141"/>
    </source>
</evidence>
<feature type="transmembrane region" description="Helical" evidence="6">
    <location>
        <begin position="405"/>
        <end position="424"/>
    </location>
</feature>
<dbReference type="STRING" id="112090.W4GMT0"/>
<dbReference type="VEuPathDB" id="FungiDB:H257_06423"/>
<feature type="transmembrane region" description="Helical" evidence="6">
    <location>
        <begin position="301"/>
        <end position="321"/>
    </location>
</feature>
<dbReference type="InterPro" id="IPR004331">
    <property type="entry name" value="SPX_dom"/>
</dbReference>
<feature type="domain" description="EXS" evidence="7">
    <location>
        <begin position="460"/>
        <end position="660"/>
    </location>
</feature>
<dbReference type="RefSeq" id="XP_009829934.1">
    <property type="nucleotide sequence ID" value="XM_009831632.1"/>
</dbReference>
<dbReference type="GO" id="GO:0005886">
    <property type="term" value="C:plasma membrane"/>
    <property type="evidence" value="ECO:0007669"/>
    <property type="project" value="TreeGrafter"/>
</dbReference>
<gene>
    <name evidence="9" type="ORF">H257_06423</name>
</gene>
<dbReference type="InterPro" id="IPR004342">
    <property type="entry name" value="EXS_C"/>
</dbReference>
<dbReference type="PANTHER" id="PTHR10783">
    <property type="entry name" value="XENOTROPIC AND POLYTROPIC RETROVIRUS RECEPTOR 1-RELATED"/>
    <property type="match status" value="1"/>
</dbReference>
<feature type="transmembrane region" description="Helical" evidence="6">
    <location>
        <begin position="464"/>
        <end position="482"/>
    </location>
</feature>
<keyword evidence="5 6" id="KW-0472">Membrane</keyword>
<dbReference type="PANTHER" id="PTHR10783:SF103">
    <property type="entry name" value="SOLUTE CARRIER FAMILY 53 MEMBER 1"/>
    <property type="match status" value="1"/>
</dbReference>
<dbReference type="GeneID" id="20808419"/>
<evidence type="ECO:0000259" key="7">
    <source>
        <dbReference type="PROSITE" id="PS51380"/>
    </source>
</evidence>
<evidence type="ECO:0000256" key="2">
    <source>
        <dbReference type="ARBA" id="ARBA00009665"/>
    </source>
</evidence>
<dbReference type="PROSITE" id="PS51380">
    <property type="entry name" value="EXS"/>
    <property type="match status" value="1"/>
</dbReference>
<keyword evidence="4 6" id="KW-1133">Transmembrane helix</keyword>
<reference evidence="9" key="1">
    <citation type="submission" date="2013-12" db="EMBL/GenBank/DDBJ databases">
        <title>The Genome Sequence of Aphanomyces astaci APO3.</title>
        <authorList>
            <consortium name="The Broad Institute Genomics Platform"/>
            <person name="Russ C."/>
            <person name="Tyler B."/>
            <person name="van West P."/>
            <person name="Dieguez-Uribeondo J."/>
            <person name="Young S.K."/>
            <person name="Zeng Q."/>
            <person name="Gargeya S."/>
            <person name="Fitzgerald M."/>
            <person name="Abouelleil A."/>
            <person name="Alvarado L."/>
            <person name="Chapman S.B."/>
            <person name="Gainer-Dewar J."/>
            <person name="Goldberg J."/>
            <person name="Griggs A."/>
            <person name="Gujja S."/>
            <person name="Hansen M."/>
            <person name="Howarth C."/>
            <person name="Imamovic A."/>
            <person name="Ireland A."/>
            <person name="Larimer J."/>
            <person name="McCowan C."/>
            <person name="Murphy C."/>
            <person name="Pearson M."/>
            <person name="Poon T.W."/>
            <person name="Priest M."/>
            <person name="Roberts A."/>
            <person name="Saif S."/>
            <person name="Shea T."/>
            <person name="Sykes S."/>
            <person name="Wortman J."/>
            <person name="Nusbaum C."/>
            <person name="Birren B."/>
        </authorList>
    </citation>
    <scope>NUCLEOTIDE SEQUENCE [LARGE SCALE GENOMIC DNA]</scope>
    <source>
        <strain evidence="9">APO3</strain>
    </source>
</reference>
<evidence type="ECO:0000259" key="8">
    <source>
        <dbReference type="PROSITE" id="PS51382"/>
    </source>
</evidence>
<dbReference type="OrthoDB" id="9970435at2759"/>
<feature type="domain" description="SPX" evidence="8">
    <location>
        <begin position="2"/>
        <end position="194"/>
    </location>
</feature>
<dbReference type="Pfam" id="PF03124">
    <property type="entry name" value="EXS"/>
    <property type="match status" value="1"/>
</dbReference>
<feature type="transmembrane region" description="Helical" evidence="6">
    <location>
        <begin position="663"/>
        <end position="684"/>
    </location>
</feature>
<dbReference type="GO" id="GO:0005794">
    <property type="term" value="C:Golgi apparatus"/>
    <property type="evidence" value="ECO:0007669"/>
    <property type="project" value="TreeGrafter"/>
</dbReference>
<proteinExistence type="inferred from homology"/>
<feature type="transmembrane region" description="Helical" evidence="6">
    <location>
        <begin position="373"/>
        <end position="393"/>
    </location>
</feature>
<dbReference type="GO" id="GO:0000822">
    <property type="term" value="F:inositol hexakisphosphate binding"/>
    <property type="evidence" value="ECO:0007669"/>
    <property type="project" value="TreeGrafter"/>
</dbReference>
<dbReference type="AlphaFoldDB" id="W4GMT0"/>
<evidence type="ECO:0008006" key="10">
    <source>
        <dbReference type="Google" id="ProtNLM"/>
    </source>
</evidence>
<sequence>MLTFKDKLAHNIVPEWEEHYVNYSDLKHLVKQIQSRMSFEELDDPLAYCDSSTSERVRLLKTSSTQVHFDQEFLNECEKVDAWYSLQLSACQTKFVRLKDEYADARAAAGPSIEISSSNAMTPTCKDSHSSLPSIVPTEHFNSTCHSIKQSFVALYKSLRMLQNYALLNYTALNKILKKHKRICGHDRFEPEHRVLNFSLHEFAFSHALPVKSCIVELEAFVTAAFFTGDRVLALAELDDGKDTNAVNWQHVVMGVKMGVCMVLALWLLWDDVVVVLLCDTGDKTIAKLQRTKAFPFYRGMAQGLFFLWLWGATLYVWQAARINYRYILELDPHVTPAFSQVFDDASHLSTVYFVSFLLYMQLEHKSLPLYQFVPSGYMPLLLAIYVVVFFAMKEWSQQKRLTGVLRDIVLVPLFHVSYFHTFVTNYMTSSTKLNQDVVWSLCYFTTGEFLDPTSDSCSTKSNTMHVLVPLISALPFWWRFLQCLRRVYDMKNWFPGVLNALKYALSLLVILFGLVHSFYSPLEPSNTLQLIWVVLAVISSLYTWSWDVLMDWGLGRPAFNFLGDGRMYSRTWVYYAAIVADLVLCISWTLALVPATDSVPFVELLTVIQPVTTFMEPIRRSMWSCFAMENEHLRNTLGFRKELFIPLHFEKQRAKLEDSTDYAYKLVLLAVVVVALSALTIFVGA</sequence>
<evidence type="ECO:0000256" key="6">
    <source>
        <dbReference type="SAM" id="Phobius"/>
    </source>
</evidence>
<protein>
    <recommendedName>
        <fullName evidence="10">SPX domain-containing protein</fullName>
    </recommendedName>
</protein>
<feature type="transmembrane region" description="Helical" evidence="6">
    <location>
        <begin position="572"/>
        <end position="594"/>
    </location>
</feature>
<organism evidence="9">
    <name type="scientific">Aphanomyces astaci</name>
    <name type="common">Crayfish plague agent</name>
    <dbReference type="NCBI Taxonomy" id="112090"/>
    <lineage>
        <taxon>Eukaryota</taxon>
        <taxon>Sar</taxon>
        <taxon>Stramenopiles</taxon>
        <taxon>Oomycota</taxon>
        <taxon>Saprolegniomycetes</taxon>
        <taxon>Saprolegniales</taxon>
        <taxon>Verrucalvaceae</taxon>
        <taxon>Aphanomyces</taxon>
    </lineage>
</organism>
<dbReference type="GO" id="GO:0016036">
    <property type="term" value="P:cellular response to phosphate starvation"/>
    <property type="evidence" value="ECO:0007669"/>
    <property type="project" value="TreeGrafter"/>
</dbReference>
<dbReference type="Pfam" id="PF03105">
    <property type="entry name" value="SPX"/>
    <property type="match status" value="2"/>
</dbReference>
<evidence type="ECO:0000256" key="3">
    <source>
        <dbReference type="ARBA" id="ARBA00022692"/>
    </source>
</evidence>
<dbReference type="GO" id="GO:0006817">
    <property type="term" value="P:phosphate ion transport"/>
    <property type="evidence" value="ECO:0007669"/>
    <property type="project" value="TreeGrafter"/>
</dbReference>
<accession>W4GMT0</accession>
<dbReference type="CDD" id="cd14447">
    <property type="entry name" value="SPX"/>
    <property type="match status" value="1"/>
</dbReference>
<feature type="transmembrane region" description="Helical" evidence="6">
    <location>
        <begin position="494"/>
        <end position="519"/>
    </location>
</feature>
<comment type="similarity">
    <text evidence="2">Belongs to the SYG1 (TC 2.A.94) family.</text>
</comment>
<evidence type="ECO:0000256" key="5">
    <source>
        <dbReference type="ARBA" id="ARBA00023136"/>
    </source>
</evidence>